<dbReference type="AlphaFoldDB" id="A0AAV6LH87"/>
<comment type="caution">
    <text evidence="2">The sequence shown here is derived from an EMBL/GenBank/DDBJ whole genome shotgun (WGS) entry which is preliminary data.</text>
</comment>
<evidence type="ECO:0000313" key="2">
    <source>
        <dbReference type="EMBL" id="KAG5564443.1"/>
    </source>
</evidence>
<feature type="domain" description="Gag1-like clamp" evidence="1">
    <location>
        <begin position="131"/>
        <end position="242"/>
    </location>
</feature>
<keyword evidence="3" id="KW-1185">Reference proteome</keyword>
<proteinExistence type="predicted"/>
<dbReference type="PANTHER" id="PTHR33373:SF13">
    <property type="entry name" value="DUF4050 DOMAIN-CONTAINING PROTEIN"/>
    <property type="match status" value="1"/>
</dbReference>
<dbReference type="EMBL" id="JACTNZ010000001">
    <property type="protein sequence ID" value="KAG5564443.1"/>
    <property type="molecule type" value="Genomic_DNA"/>
</dbReference>
<reference evidence="2" key="1">
    <citation type="submission" date="2020-08" db="EMBL/GenBank/DDBJ databases">
        <title>Plant Genome Project.</title>
        <authorList>
            <person name="Zhang R.-G."/>
        </authorList>
    </citation>
    <scope>NUCLEOTIDE SEQUENCE</scope>
    <source>
        <strain evidence="2">WSP0</strain>
        <tissue evidence="2">Leaf</tissue>
    </source>
</reference>
<dbReference type="Pfam" id="PF13259">
    <property type="entry name" value="clamp_Gag1-like"/>
    <property type="match status" value="1"/>
</dbReference>
<name>A0AAV6LH87_9ERIC</name>
<evidence type="ECO:0000259" key="1">
    <source>
        <dbReference type="Pfam" id="PF13259"/>
    </source>
</evidence>
<dbReference type="Proteomes" id="UP000823749">
    <property type="component" value="Chromosome 1"/>
</dbReference>
<dbReference type="PANTHER" id="PTHR33373">
    <property type="entry name" value="OS07G0479600 PROTEIN"/>
    <property type="match status" value="1"/>
</dbReference>
<evidence type="ECO:0000313" key="3">
    <source>
        <dbReference type="Proteomes" id="UP000823749"/>
    </source>
</evidence>
<sequence>MILNTSFNAWINRFINCARSVCCLLFLQHFFTGYSDIPEPLGNTVQENVDIDAAFTFVDVLESSGHKLGLPLCWNFLVYVNKTKLYQSRGCFGCCIKPTPITAVDEPSKGLRIQGQTVKKRSASDDFWSTSTYEMDNSAVQSQRSMSSISVSNQSLSYSFGTGSSSNHSEFVNHGLLLWNQTRLQWSGNRKTENHRPVRKPRLSWDGPCENMLGSNERCPQPIPLPEMVEFLADMWEQEGLYQ</sequence>
<dbReference type="InterPro" id="IPR025124">
    <property type="entry name" value="Gag1-like_clamp"/>
</dbReference>
<gene>
    <name evidence="2" type="ORF">RHGRI_000585</name>
</gene>
<organism evidence="2 3">
    <name type="scientific">Rhododendron griersonianum</name>
    <dbReference type="NCBI Taxonomy" id="479676"/>
    <lineage>
        <taxon>Eukaryota</taxon>
        <taxon>Viridiplantae</taxon>
        <taxon>Streptophyta</taxon>
        <taxon>Embryophyta</taxon>
        <taxon>Tracheophyta</taxon>
        <taxon>Spermatophyta</taxon>
        <taxon>Magnoliopsida</taxon>
        <taxon>eudicotyledons</taxon>
        <taxon>Gunneridae</taxon>
        <taxon>Pentapetalae</taxon>
        <taxon>asterids</taxon>
        <taxon>Ericales</taxon>
        <taxon>Ericaceae</taxon>
        <taxon>Ericoideae</taxon>
        <taxon>Rhodoreae</taxon>
        <taxon>Rhododendron</taxon>
    </lineage>
</organism>
<accession>A0AAV6LH87</accession>
<protein>
    <recommendedName>
        <fullName evidence="1">Gag1-like clamp domain-containing protein</fullName>
    </recommendedName>
</protein>